<evidence type="ECO:0000313" key="7">
    <source>
        <dbReference type="Proteomes" id="UP001500954"/>
    </source>
</evidence>
<evidence type="ECO:0000259" key="5">
    <source>
        <dbReference type="PROSITE" id="PS51352"/>
    </source>
</evidence>
<evidence type="ECO:0000256" key="4">
    <source>
        <dbReference type="ARBA" id="ARBA00023284"/>
    </source>
</evidence>
<dbReference type="PANTHER" id="PTHR42852">
    <property type="entry name" value="THIOL:DISULFIDE INTERCHANGE PROTEIN DSBE"/>
    <property type="match status" value="1"/>
</dbReference>
<keyword evidence="7" id="KW-1185">Reference proteome</keyword>
<evidence type="ECO:0000256" key="1">
    <source>
        <dbReference type="ARBA" id="ARBA00004196"/>
    </source>
</evidence>
<dbReference type="PANTHER" id="PTHR42852:SF6">
    <property type="entry name" value="THIOL:DISULFIDE INTERCHANGE PROTEIN DSBE"/>
    <property type="match status" value="1"/>
</dbReference>
<dbReference type="SUPFAM" id="SSF52833">
    <property type="entry name" value="Thioredoxin-like"/>
    <property type="match status" value="1"/>
</dbReference>
<evidence type="ECO:0000313" key="6">
    <source>
        <dbReference type="EMBL" id="GAA3555961.1"/>
    </source>
</evidence>
<keyword evidence="2" id="KW-0201">Cytochrome c-type biogenesis</keyword>
<proteinExistence type="predicted"/>
<keyword evidence="3" id="KW-1015">Disulfide bond</keyword>
<dbReference type="Proteomes" id="UP001500954">
    <property type="component" value="Unassembled WGS sequence"/>
</dbReference>
<gene>
    <name evidence="6" type="ORF">GCM10022395_04140</name>
</gene>
<feature type="domain" description="Thioredoxin" evidence="5">
    <location>
        <begin position="193"/>
        <end position="337"/>
    </location>
</feature>
<dbReference type="PROSITE" id="PS51352">
    <property type="entry name" value="THIOREDOXIN_2"/>
    <property type="match status" value="1"/>
</dbReference>
<dbReference type="RefSeq" id="WP_345004100.1">
    <property type="nucleotide sequence ID" value="NZ_BAABCY010000015.1"/>
</dbReference>
<name>A0ABP6WUP9_9FLAO</name>
<dbReference type="InterPro" id="IPR012336">
    <property type="entry name" value="Thioredoxin-like_fold"/>
</dbReference>
<dbReference type="PROSITE" id="PS51257">
    <property type="entry name" value="PROKAR_LIPOPROTEIN"/>
    <property type="match status" value="1"/>
</dbReference>
<sequence length="337" mass="38130">MKKTLYVAAIALAFVACKEQAPKDYVTLSGTITDKNSDSLLVRSRTYQKKIDVKADGTFSDTLKIEKGTYNLFDGKESTTIFLENGFDIKLTLDTKQFDETITYSGIGEAVNNYLAQKALLQEKVLYNFDLYDLEKSDFEKETNAVFESMTVLLESTKNLDSTFVAGQSKQIDGLKKYVVTNYEDKQYTKTVLAAGMPSPKFSDYENNAGGTTSFDDLKGKYLYVDVWATWCGPCKREIPFLKEVEEKYHGKNIEFVSISIDKQADREKWKTMIADKELGGTQLLADNDWRSKFVQDYKIKGIPRFILIGPDGNIVSADAPRPSDKRLTDLFTELKI</sequence>
<reference evidence="7" key="1">
    <citation type="journal article" date="2019" name="Int. J. Syst. Evol. Microbiol.">
        <title>The Global Catalogue of Microorganisms (GCM) 10K type strain sequencing project: providing services to taxonomists for standard genome sequencing and annotation.</title>
        <authorList>
            <consortium name="The Broad Institute Genomics Platform"/>
            <consortium name="The Broad Institute Genome Sequencing Center for Infectious Disease"/>
            <person name="Wu L."/>
            <person name="Ma J."/>
        </authorList>
    </citation>
    <scope>NUCLEOTIDE SEQUENCE [LARGE SCALE GENOMIC DNA]</scope>
    <source>
        <strain evidence="7">JCM 17111</strain>
    </source>
</reference>
<dbReference type="InterPro" id="IPR013766">
    <property type="entry name" value="Thioredoxin_domain"/>
</dbReference>
<dbReference type="CDD" id="cd02966">
    <property type="entry name" value="TlpA_like_family"/>
    <property type="match status" value="1"/>
</dbReference>
<dbReference type="InterPro" id="IPR036249">
    <property type="entry name" value="Thioredoxin-like_sf"/>
</dbReference>
<protein>
    <submittedName>
        <fullName evidence="6">TlpA disulfide reductase family protein</fullName>
    </submittedName>
</protein>
<evidence type="ECO:0000256" key="2">
    <source>
        <dbReference type="ARBA" id="ARBA00022748"/>
    </source>
</evidence>
<evidence type="ECO:0000256" key="3">
    <source>
        <dbReference type="ARBA" id="ARBA00023157"/>
    </source>
</evidence>
<organism evidence="6 7">
    <name type="scientific">Snuella lapsa</name>
    <dbReference type="NCBI Taxonomy" id="870481"/>
    <lineage>
        <taxon>Bacteria</taxon>
        <taxon>Pseudomonadati</taxon>
        <taxon>Bacteroidota</taxon>
        <taxon>Flavobacteriia</taxon>
        <taxon>Flavobacteriales</taxon>
        <taxon>Flavobacteriaceae</taxon>
        <taxon>Snuella</taxon>
    </lineage>
</organism>
<keyword evidence="4" id="KW-0676">Redox-active center</keyword>
<dbReference type="Pfam" id="PF13905">
    <property type="entry name" value="Thioredoxin_8"/>
    <property type="match status" value="1"/>
</dbReference>
<comment type="subcellular location">
    <subcellularLocation>
        <location evidence="1">Cell envelope</location>
    </subcellularLocation>
</comment>
<dbReference type="Gene3D" id="3.40.30.10">
    <property type="entry name" value="Glutaredoxin"/>
    <property type="match status" value="1"/>
</dbReference>
<dbReference type="InterPro" id="IPR050553">
    <property type="entry name" value="Thioredoxin_ResA/DsbE_sf"/>
</dbReference>
<accession>A0ABP6WUP9</accession>
<comment type="caution">
    <text evidence="6">The sequence shown here is derived from an EMBL/GenBank/DDBJ whole genome shotgun (WGS) entry which is preliminary data.</text>
</comment>
<dbReference type="EMBL" id="BAABCY010000015">
    <property type="protein sequence ID" value="GAA3555961.1"/>
    <property type="molecule type" value="Genomic_DNA"/>
</dbReference>